<sequence>PLIKFLQSNSEKQVVEEALIFMVFRQQPYSTLTLSLSAVSHCEKGEKTSKSEAAETVKVSRVEMAIKYSYGNKNNNDAMSNDEEQVAAKVLEWTLKLWLTPVKFITSGNGAEHGKNNRSKEHCYTSMF</sequence>
<dbReference type="AlphaFoldDB" id="W8CAH7"/>
<name>W8CAH7_CERCA</name>
<proteinExistence type="evidence at transcript level"/>
<feature type="non-terminal residue" evidence="1">
    <location>
        <position position="1"/>
    </location>
</feature>
<reference evidence="1" key="2">
    <citation type="journal article" date="2014" name="BMC Genomics">
        <title>A genomic perspective to assessing quality of mass-reared SIT flies used in Mediterranean fruit fly (Ceratitis capitata) eradication in California.</title>
        <authorList>
            <person name="Calla B."/>
            <person name="Hall B."/>
            <person name="Hou S."/>
            <person name="Geib S.M."/>
        </authorList>
    </citation>
    <scope>NUCLEOTIDE SEQUENCE</scope>
</reference>
<organism evidence="1">
    <name type="scientific">Ceratitis capitata</name>
    <name type="common">Mediterranean fruit fly</name>
    <name type="synonym">Tephritis capitata</name>
    <dbReference type="NCBI Taxonomy" id="7213"/>
    <lineage>
        <taxon>Eukaryota</taxon>
        <taxon>Metazoa</taxon>
        <taxon>Ecdysozoa</taxon>
        <taxon>Arthropoda</taxon>
        <taxon>Hexapoda</taxon>
        <taxon>Insecta</taxon>
        <taxon>Pterygota</taxon>
        <taxon>Neoptera</taxon>
        <taxon>Endopterygota</taxon>
        <taxon>Diptera</taxon>
        <taxon>Brachycera</taxon>
        <taxon>Muscomorpha</taxon>
        <taxon>Tephritoidea</taxon>
        <taxon>Tephritidae</taxon>
        <taxon>Ceratitis</taxon>
        <taxon>Ceratitis</taxon>
    </lineage>
</organism>
<dbReference type="EMBL" id="GAMC01001294">
    <property type="protein sequence ID" value="JAC05262.1"/>
    <property type="molecule type" value="mRNA"/>
</dbReference>
<reference evidence="1" key="1">
    <citation type="submission" date="2013-07" db="EMBL/GenBank/DDBJ databases">
        <authorList>
            <person name="Geib S."/>
        </authorList>
    </citation>
    <scope>NUCLEOTIDE SEQUENCE</scope>
</reference>
<evidence type="ECO:0000313" key="1">
    <source>
        <dbReference type="EMBL" id="JAC05262.1"/>
    </source>
</evidence>
<protein>
    <submittedName>
        <fullName evidence="1">Uncharacterized protein</fullName>
    </submittedName>
</protein>
<accession>W8CAH7</accession>